<keyword evidence="8" id="KW-1185">Reference proteome</keyword>
<dbReference type="InterPro" id="IPR001496">
    <property type="entry name" value="SOCS_box"/>
</dbReference>
<dbReference type="EMBL" id="JAUPFM010000021">
    <property type="protein sequence ID" value="KAK2817269.1"/>
    <property type="molecule type" value="Genomic_DNA"/>
</dbReference>
<dbReference type="SMART" id="SM00252">
    <property type="entry name" value="SH2"/>
    <property type="match status" value="1"/>
</dbReference>
<evidence type="ECO:0000313" key="7">
    <source>
        <dbReference type="EMBL" id="KAK2817269.1"/>
    </source>
</evidence>
<evidence type="ECO:0000256" key="2">
    <source>
        <dbReference type="ARBA" id="ARBA00022999"/>
    </source>
</evidence>
<feature type="domain" description="SOCS box" evidence="6">
    <location>
        <begin position="184"/>
        <end position="234"/>
    </location>
</feature>
<dbReference type="PANTHER" id="PTHR10155:SF4">
    <property type="entry name" value="SUPPRESSOR OF CYTOKINE SIGNALING 1"/>
    <property type="match status" value="1"/>
</dbReference>
<evidence type="ECO:0008006" key="9">
    <source>
        <dbReference type="Google" id="ProtNLM"/>
    </source>
</evidence>
<dbReference type="PROSITE" id="PS50001">
    <property type="entry name" value="SH2"/>
    <property type="match status" value="1"/>
</dbReference>
<evidence type="ECO:0000256" key="4">
    <source>
        <dbReference type="SAM" id="MobiDB-lite"/>
    </source>
</evidence>
<comment type="caution">
    <text evidence="7">The sequence shown here is derived from an EMBL/GenBank/DDBJ whole genome shotgun (WGS) entry which is preliminary data.</text>
</comment>
<reference evidence="7" key="1">
    <citation type="submission" date="2023-07" db="EMBL/GenBank/DDBJ databases">
        <title>Chromosome-level Genome Assembly of Striped Snakehead (Channa striata).</title>
        <authorList>
            <person name="Liu H."/>
        </authorList>
    </citation>
    <scope>NUCLEOTIDE SEQUENCE</scope>
    <source>
        <strain evidence="7">Gz</strain>
        <tissue evidence="7">Muscle</tissue>
    </source>
</reference>
<protein>
    <recommendedName>
        <fullName evidence="9">Suppressor of cytokine signaling 1b</fullName>
    </recommendedName>
</protein>
<dbReference type="SUPFAM" id="SSF55550">
    <property type="entry name" value="SH2 domain"/>
    <property type="match status" value="1"/>
</dbReference>
<dbReference type="AlphaFoldDB" id="A0AA88J205"/>
<evidence type="ECO:0000313" key="8">
    <source>
        <dbReference type="Proteomes" id="UP001187415"/>
    </source>
</evidence>
<feature type="compositionally biased region" description="Polar residues" evidence="4">
    <location>
        <begin position="38"/>
        <end position="52"/>
    </location>
</feature>
<gene>
    <name evidence="7" type="ORF">Q5P01_025460</name>
</gene>
<dbReference type="PANTHER" id="PTHR10155">
    <property type="entry name" value="PHOSPHATIDYLINOSITOL 3-KINASE REGULATORY SUBUNIT"/>
    <property type="match status" value="1"/>
</dbReference>
<dbReference type="Gene3D" id="3.30.505.10">
    <property type="entry name" value="SH2 domain"/>
    <property type="match status" value="1"/>
</dbReference>
<feature type="region of interest" description="Disordered" evidence="4">
    <location>
        <begin position="1"/>
        <end position="69"/>
    </location>
</feature>
<evidence type="ECO:0000259" key="6">
    <source>
        <dbReference type="PROSITE" id="PS50225"/>
    </source>
</evidence>
<dbReference type="Proteomes" id="UP001187415">
    <property type="component" value="Unassembled WGS sequence"/>
</dbReference>
<evidence type="ECO:0000256" key="1">
    <source>
        <dbReference type="ARBA" id="ARBA00004906"/>
    </source>
</evidence>
<dbReference type="GO" id="GO:0005942">
    <property type="term" value="C:phosphatidylinositol 3-kinase complex"/>
    <property type="evidence" value="ECO:0007669"/>
    <property type="project" value="TreeGrafter"/>
</dbReference>
<proteinExistence type="predicted"/>
<dbReference type="InterPro" id="IPR036860">
    <property type="entry name" value="SH2_dom_sf"/>
</dbReference>
<evidence type="ECO:0000259" key="5">
    <source>
        <dbReference type="PROSITE" id="PS50001"/>
    </source>
</evidence>
<dbReference type="GO" id="GO:0046935">
    <property type="term" value="F:1-phosphatidylinositol-3-kinase regulator activity"/>
    <property type="evidence" value="ECO:0007669"/>
    <property type="project" value="TreeGrafter"/>
</dbReference>
<comment type="pathway">
    <text evidence="1">Protein modification; protein ubiquitination.</text>
</comment>
<dbReference type="InterPro" id="IPR000980">
    <property type="entry name" value="SH2"/>
</dbReference>
<organism evidence="7 8">
    <name type="scientific">Channa striata</name>
    <name type="common">Snakehead murrel</name>
    <name type="synonym">Ophicephalus striatus</name>
    <dbReference type="NCBI Taxonomy" id="64152"/>
    <lineage>
        <taxon>Eukaryota</taxon>
        <taxon>Metazoa</taxon>
        <taxon>Chordata</taxon>
        <taxon>Craniata</taxon>
        <taxon>Vertebrata</taxon>
        <taxon>Euteleostomi</taxon>
        <taxon>Actinopterygii</taxon>
        <taxon>Neopterygii</taxon>
        <taxon>Teleostei</taxon>
        <taxon>Neoteleostei</taxon>
        <taxon>Acanthomorphata</taxon>
        <taxon>Anabantaria</taxon>
        <taxon>Anabantiformes</taxon>
        <taxon>Channoidei</taxon>
        <taxon>Channidae</taxon>
        <taxon>Channa</taxon>
    </lineage>
</organism>
<feature type="compositionally biased region" description="Basic and acidic residues" evidence="4">
    <location>
        <begin position="1"/>
        <end position="10"/>
    </location>
</feature>
<evidence type="ECO:0000256" key="3">
    <source>
        <dbReference type="PROSITE-ProRule" id="PRU00191"/>
    </source>
</evidence>
<dbReference type="GO" id="GO:0046854">
    <property type="term" value="P:phosphatidylinositol phosphate biosynthetic process"/>
    <property type="evidence" value="ECO:0007669"/>
    <property type="project" value="TreeGrafter"/>
</dbReference>
<dbReference type="PRINTS" id="PR00401">
    <property type="entry name" value="SH2DOMAIN"/>
</dbReference>
<accession>A0AA88J205</accession>
<dbReference type="Pfam" id="PF00017">
    <property type="entry name" value="SH2"/>
    <property type="match status" value="1"/>
</dbReference>
<feature type="compositionally biased region" description="Polar residues" evidence="4">
    <location>
        <begin position="11"/>
        <end position="29"/>
    </location>
</feature>
<name>A0AA88J205_CHASR</name>
<feature type="domain" description="SH2" evidence="5">
    <location>
        <begin position="103"/>
        <end position="195"/>
    </location>
</feature>
<dbReference type="PROSITE" id="PS50225">
    <property type="entry name" value="SOCS"/>
    <property type="match status" value="1"/>
</dbReference>
<sequence>MVRDNIHRTVEQSQKQNQAAETPGQSQATGEPAERVNPGSQEPRQLSTLQRNKFNRQEEPGTWCQPLTGADADSLPTHLRPFSSEAEYHLVKSTYQQLKHSGYYWGPMTMEEAHAILAHAPMGTFLIRDSGQTDVFFTLSYQSDDGPTSVRVQLNNLLFNLHGSQRTFTSLFDLLTYYTSSSCKLTVPYREQRPERLKQMCRRALIRTCGAETISTLPTLSNQIKDYVHAYPHSI</sequence>
<keyword evidence="2 3" id="KW-0727">SH2 domain</keyword>